<sequence length="227" mass="25359">MSPTEAGTVSAAALSPRTVPAQRRSAPTIYASTGLLTGRLGARRRPYGWSMAPYTLTEKVPGSPYCTAHAASLCKWKIASRTYCAALAHEGSYYCKEHCCAVENDDGYRCPEPRCMSGFYCDGHRCAWMSAYRVRCERSAYNNPKGTCSVHMCVVEGCERRAENNANRCENHLCAYCFINPENGAKGEFPYCYHPPAEPGPYCQTHQAYMDSWAAMVEFEPWRFGYV</sequence>
<gene>
    <name evidence="2" type="ORF">MFIFM68171_04229</name>
</gene>
<accession>A0ABQ0G8B6</accession>
<evidence type="ECO:0000313" key="2">
    <source>
        <dbReference type="EMBL" id="GAB1314019.1"/>
    </source>
</evidence>
<reference evidence="2 3" key="1">
    <citation type="submission" date="2024-09" db="EMBL/GenBank/DDBJ databases">
        <title>Itraconazole resistance in Madurella fahalii resulting from another homologue of gene encoding cytochrome P450 14-alpha sterol demethylase (CYP51).</title>
        <authorList>
            <person name="Yoshioka I."/>
            <person name="Fahal A.H."/>
            <person name="Kaneko S."/>
            <person name="Yaguchi T."/>
        </authorList>
    </citation>
    <scope>NUCLEOTIDE SEQUENCE [LARGE SCALE GENOMIC DNA]</scope>
    <source>
        <strain evidence="2 3">IFM 68171</strain>
    </source>
</reference>
<protein>
    <submittedName>
        <fullName evidence="2">Uncharacterized protein</fullName>
    </submittedName>
</protein>
<name>A0ABQ0G8B6_9PEZI</name>
<evidence type="ECO:0000313" key="3">
    <source>
        <dbReference type="Proteomes" id="UP001628179"/>
    </source>
</evidence>
<evidence type="ECO:0000256" key="1">
    <source>
        <dbReference type="SAM" id="MobiDB-lite"/>
    </source>
</evidence>
<dbReference type="GeneID" id="98174972"/>
<keyword evidence="3" id="KW-1185">Reference proteome</keyword>
<feature type="region of interest" description="Disordered" evidence="1">
    <location>
        <begin position="1"/>
        <end position="20"/>
    </location>
</feature>
<comment type="caution">
    <text evidence="2">The sequence shown here is derived from an EMBL/GenBank/DDBJ whole genome shotgun (WGS) entry which is preliminary data.</text>
</comment>
<dbReference type="RefSeq" id="XP_070915750.1">
    <property type="nucleotide sequence ID" value="XM_071059649.1"/>
</dbReference>
<proteinExistence type="predicted"/>
<organism evidence="2 3">
    <name type="scientific">Madurella fahalii</name>
    <dbReference type="NCBI Taxonomy" id="1157608"/>
    <lineage>
        <taxon>Eukaryota</taxon>
        <taxon>Fungi</taxon>
        <taxon>Dikarya</taxon>
        <taxon>Ascomycota</taxon>
        <taxon>Pezizomycotina</taxon>
        <taxon>Sordariomycetes</taxon>
        <taxon>Sordariomycetidae</taxon>
        <taxon>Sordariales</taxon>
        <taxon>Sordariales incertae sedis</taxon>
        <taxon>Madurella</taxon>
    </lineage>
</organism>
<dbReference type="EMBL" id="BAAFSV010000002">
    <property type="protein sequence ID" value="GAB1314019.1"/>
    <property type="molecule type" value="Genomic_DNA"/>
</dbReference>
<dbReference type="Proteomes" id="UP001628179">
    <property type="component" value="Unassembled WGS sequence"/>
</dbReference>